<dbReference type="Gene3D" id="3.30.530.20">
    <property type="match status" value="1"/>
</dbReference>
<sequence>MKINRLQFSIDIKAGKTEIWKALWDEKSYRDWASVFFEGSYAITDDWKEGSKVLFLSPDQNGIYSIIKKHIPNKIMMFEHQGNVVNGKEQPIDDETKKWSGTTEMYTLTEGTDYNTLTVDIDVLDEHLDFMKNTFPKALEKIKNNCL</sequence>
<protein>
    <recommendedName>
        <fullName evidence="3">ATPase</fullName>
    </recommendedName>
</protein>
<accession>A0ABV2TXC1</accession>
<reference evidence="1 2" key="1">
    <citation type="submission" date="2024-07" db="EMBL/GenBank/DDBJ databases">
        <title>The genome sequence of type strain Sediminicola luteus GDMCC 1.2596T.</title>
        <authorList>
            <person name="Liu Y."/>
        </authorList>
    </citation>
    <scope>NUCLEOTIDE SEQUENCE [LARGE SCALE GENOMIC DNA]</scope>
    <source>
        <strain evidence="1 2">GDMCC 1.2596</strain>
    </source>
</reference>
<dbReference type="EMBL" id="JBEWYP010000006">
    <property type="protein sequence ID" value="MET7029931.1"/>
    <property type="molecule type" value="Genomic_DNA"/>
</dbReference>
<dbReference type="RefSeq" id="WP_354618732.1">
    <property type="nucleotide sequence ID" value="NZ_JBEWYP010000006.1"/>
</dbReference>
<evidence type="ECO:0000313" key="2">
    <source>
        <dbReference type="Proteomes" id="UP001549773"/>
    </source>
</evidence>
<dbReference type="SUPFAM" id="SSF55961">
    <property type="entry name" value="Bet v1-like"/>
    <property type="match status" value="1"/>
</dbReference>
<evidence type="ECO:0000313" key="1">
    <source>
        <dbReference type="EMBL" id="MET7029931.1"/>
    </source>
</evidence>
<organism evidence="1 2">
    <name type="scientific">Sediminicola luteus</name>
    <dbReference type="NCBI Taxonomy" id="319238"/>
    <lineage>
        <taxon>Bacteria</taxon>
        <taxon>Pseudomonadati</taxon>
        <taxon>Bacteroidota</taxon>
        <taxon>Flavobacteriia</taxon>
        <taxon>Flavobacteriales</taxon>
        <taxon>Flavobacteriaceae</taxon>
        <taxon>Sediminicola</taxon>
    </lineage>
</organism>
<keyword evidence="2" id="KW-1185">Reference proteome</keyword>
<comment type="caution">
    <text evidence="1">The sequence shown here is derived from an EMBL/GenBank/DDBJ whole genome shotgun (WGS) entry which is preliminary data.</text>
</comment>
<name>A0ABV2TXC1_9FLAO</name>
<gene>
    <name evidence="1" type="ORF">ABXZ32_11015</name>
</gene>
<evidence type="ECO:0008006" key="3">
    <source>
        <dbReference type="Google" id="ProtNLM"/>
    </source>
</evidence>
<proteinExistence type="predicted"/>
<dbReference type="InterPro" id="IPR023393">
    <property type="entry name" value="START-like_dom_sf"/>
</dbReference>
<dbReference type="Proteomes" id="UP001549773">
    <property type="component" value="Unassembled WGS sequence"/>
</dbReference>